<dbReference type="Pfam" id="PF07702">
    <property type="entry name" value="UTRA"/>
    <property type="match status" value="1"/>
</dbReference>
<dbReference type="InterPro" id="IPR028978">
    <property type="entry name" value="Chorismate_lyase_/UTRA_dom_sf"/>
</dbReference>
<sequence>MHTRSLGWLYWSIPIQGLQMTKRASVKNELMKFIANSSPGMRLPSERELSKRFDVARETLRRCLLDLEAEGRIIRKVGAGNFVADRPETKQLSLRSFSEEMLAKGLKPTSRIISTETLSAGAKISQMLNLSPSELVYKIMRVRYANEQPMAMETVYLPCNLLPGFSPDRLSTESLYTILENDYQLSLNQADQFIEATVVEPKEAALLNVAPYSAGLLIERKMIATDDTPIEFCKTLYRADKYKFEVQIRRPS</sequence>
<gene>
    <name evidence="5" type="ORF">VIBNI_B1403</name>
</gene>
<organism evidence="5 6">
    <name type="scientific">Vibrio nigripulchritudo</name>
    <dbReference type="NCBI Taxonomy" id="28173"/>
    <lineage>
        <taxon>Bacteria</taxon>
        <taxon>Pseudomonadati</taxon>
        <taxon>Pseudomonadota</taxon>
        <taxon>Gammaproteobacteria</taxon>
        <taxon>Vibrionales</taxon>
        <taxon>Vibrionaceae</taxon>
        <taxon>Vibrio</taxon>
    </lineage>
</organism>
<dbReference type="PRINTS" id="PR00035">
    <property type="entry name" value="HTHGNTR"/>
</dbReference>
<dbReference type="Proteomes" id="UP000016895">
    <property type="component" value="Chromosome 2"/>
</dbReference>
<evidence type="ECO:0000259" key="4">
    <source>
        <dbReference type="PROSITE" id="PS50949"/>
    </source>
</evidence>
<dbReference type="SUPFAM" id="SSF64288">
    <property type="entry name" value="Chorismate lyase-like"/>
    <property type="match status" value="1"/>
</dbReference>
<dbReference type="InterPro" id="IPR036388">
    <property type="entry name" value="WH-like_DNA-bd_sf"/>
</dbReference>
<keyword evidence="2" id="KW-0238">DNA-binding</keyword>
<dbReference type="SMART" id="SM00866">
    <property type="entry name" value="UTRA"/>
    <property type="match status" value="1"/>
</dbReference>
<keyword evidence="1" id="KW-0805">Transcription regulation</keyword>
<dbReference type="SMART" id="SM00345">
    <property type="entry name" value="HTH_GNTR"/>
    <property type="match status" value="1"/>
</dbReference>
<reference evidence="5 6" key="1">
    <citation type="journal article" date="2013" name="ISME J.">
        <title>Comparative genomics of pathogenic lineages of Vibrio nigripulchritudo identifies virulence-associated traits.</title>
        <authorList>
            <person name="Goudenege D."/>
            <person name="Labreuche Y."/>
            <person name="Krin E."/>
            <person name="Ansquer D."/>
            <person name="Mangenot S."/>
            <person name="Calteau A."/>
            <person name="Medigue C."/>
            <person name="Mazel D."/>
            <person name="Polz M.F."/>
            <person name="Le Roux F."/>
        </authorList>
    </citation>
    <scope>NUCLEOTIDE SEQUENCE [LARGE SCALE GENOMIC DNA]</scope>
    <source>
        <strain evidence="6">SnF1</strain>
    </source>
</reference>
<accession>U4KDL7</accession>
<dbReference type="InterPro" id="IPR050679">
    <property type="entry name" value="Bact_HTH_transcr_reg"/>
</dbReference>
<keyword evidence="6" id="KW-1185">Reference proteome</keyword>
<name>U4KDL7_9VIBR</name>
<dbReference type="Gene3D" id="1.10.10.10">
    <property type="entry name" value="Winged helix-like DNA-binding domain superfamily/Winged helix DNA-binding domain"/>
    <property type="match status" value="1"/>
</dbReference>
<dbReference type="KEGG" id="vni:VIBNI_B1403"/>
<dbReference type="Pfam" id="PF00392">
    <property type="entry name" value="GntR"/>
    <property type="match status" value="1"/>
</dbReference>
<dbReference type="GO" id="GO:0003700">
    <property type="term" value="F:DNA-binding transcription factor activity"/>
    <property type="evidence" value="ECO:0007669"/>
    <property type="project" value="InterPro"/>
</dbReference>
<protein>
    <submittedName>
        <fullName evidence="5">Putative UbiC transcription regulator-associated domain protein</fullName>
    </submittedName>
</protein>
<dbReference type="CDD" id="cd07377">
    <property type="entry name" value="WHTH_GntR"/>
    <property type="match status" value="1"/>
</dbReference>
<evidence type="ECO:0000256" key="1">
    <source>
        <dbReference type="ARBA" id="ARBA00023015"/>
    </source>
</evidence>
<dbReference type="PANTHER" id="PTHR44846:SF1">
    <property type="entry name" value="MANNOSYL-D-GLYCERATE TRANSPORT_METABOLISM SYSTEM REPRESSOR MNGR-RELATED"/>
    <property type="match status" value="1"/>
</dbReference>
<dbReference type="InterPro" id="IPR036390">
    <property type="entry name" value="WH_DNA-bd_sf"/>
</dbReference>
<evidence type="ECO:0000313" key="5">
    <source>
        <dbReference type="EMBL" id="CCO61156.1"/>
    </source>
</evidence>
<proteinExistence type="predicted"/>
<dbReference type="PANTHER" id="PTHR44846">
    <property type="entry name" value="MANNOSYL-D-GLYCERATE TRANSPORT/METABOLISM SYSTEM REPRESSOR MNGR-RELATED"/>
    <property type="match status" value="1"/>
</dbReference>
<evidence type="ECO:0000256" key="2">
    <source>
        <dbReference type="ARBA" id="ARBA00023125"/>
    </source>
</evidence>
<evidence type="ECO:0000256" key="3">
    <source>
        <dbReference type="ARBA" id="ARBA00023163"/>
    </source>
</evidence>
<dbReference type="PATRIC" id="fig|1260221.3.peg.5006"/>
<keyword evidence="3" id="KW-0804">Transcription</keyword>
<feature type="domain" description="HTH gntR-type" evidence="4">
    <location>
        <begin position="18"/>
        <end position="86"/>
    </location>
</feature>
<dbReference type="PROSITE" id="PS50949">
    <property type="entry name" value="HTH_GNTR"/>
    <property type="match status" value="1"/>
</dbReference>
<dbReference type="InterPro" id="IPR000524">
    <property type="entry name" value="Tscrpt_reg_HTH_GntR"/>
</dbReference>
<dbReference type="SUPFAM" id="SSF46785">
    <property type="entry name" value="Winged helix' DNA-binding domain"/>
    <property type="match status" value="1"/>
</dbReference>
<evidence type="ECO:0000313" key="6">
    <source>
        <dbReference type="Proteomes" id="UP000016895"/>
    </source>
</evidence>
<dbReference type="InterPro" id="IPR011663">
    <property type="entry name" value="UTRA"/>
</dbReference>
<dbReference type="eggNOG" id="COG2188">
    <property type="taxonomic scope" value="Bacteria"/>
</dbReference>
<dbReference type="GO" id="GO:0045892">
    <property type="term" value="P:negative regulation of DNA-templated transcription"/>
    <property type="evidence" value="ECO:0007669"/>
    <property type="project" value="TreeGrafter"/>
</dbReference>
<dbReference type="AlphaFoldDB" id="U4KDL7"/>
<dbReference type="GO" id="GO:0003677">
    <property type="term" value="F:DNA binding"/>
    <property type="evidence" value="ECO:0007669"/>
    <property type="project" value="UniProtKB-KW"/>
</dbReference>
<dbReference type="Gene3D" id="3.40.1410.10">
    <property type="entry name" value="Chorismate lyase-like"/>
    <property type="match status" value="1"/>
</dbReference>
<dbReference type="STRING" id="28173.VIBNI_B1403"/>
<dbReference type="EMBL" id="FO203527">
    <property type="protein sequence ID" value="CCO61156.1"/>
    <property type="molecule type" value="Genomic_DNA"/>
</dbReference>